<dbReference type="Proteomes" id="UP000663836">
    <property type="component" value="Unassembled WGS sequence"/>
</dbReference>
<dbReference type="EMBL" id="CAJOAX010010391">
    <property type="protein sequence ID" value="CAF4074297.1"/>
    <property type="molecule type" value="Genomic_DNA"/>
</dbReference>
<dbReference type="Proteomes" id="UP000663889">
    <property type="component" value="Unassembled WGS sequence"/>
</dbReference>
<dbReference type="EMBL" id="CAJNOU010003415">
    <property type="protein sequence ID" value="CAF1389436.1"/>
    <property type="molecule type" value="Genomic_DNA"/>
</dbReference>
<dbReference type="EMBL" id="CAJOBE010016141">
    <property type="protein sequence ID" value="CAF4197404.1"/>
    <property type="molecule type" value="Genomic_DNA"/>
</dbReference>
<proteinExistence type="predicted"/>
<dbReference type="EMBL" id="CAJOBD010004660">
    <property type="protein sequence ID" value="CAF4003597.1"/>
    <property type="molecule type" value="Genomic_DNA"/>
</dbReference>
<dbReference type="EMBL" id="CAJNOT010001234">
    <property type="protein sequence ID" value="CAF1168751.1"/>
    <property type="molecule type" value="Genomic_DNA"/>
</dbReference>
<evidence type="ECO:0000313" key="1">
    <source>
        <dbReference type="EMBL" id="CAF1168751.1"/>
    </source>
</evidence>
<gene>
    <name evidence="5" type="ORF">FNK824_LOCUS36080</name>
    <name evidence="3" type="ORF">JBS370_LOCUS26421</name>
    <name evidence="4" type="ORF">OTI717_LOCUS32843</name>
    <name evidence="2" type="ORF">SEV965_LOCUS30844</name>
    <name evidence="1" type="ORF">ZHD862_LOCUS21095</name>
</gene>
<dbReference type="Proteomes" id="UP000663874">
    <property type="component" value="Unassembled WGS sequence"/>
</dbReference>
<reference evidence="4" key="1">
    <citation type="submission" date="2021-02" db="EMBL/GenBank/DDBJ databases">
        <authorList>
            <person name="Nowell W R."/>
        </authorList>
    </citation>
    <scope>NUCLEOTIDE SEQUENCE</scope>
</reference>
<name>A0A819TA30_9BILA</name>
<dbReference type="Proteomes" id="UP000663823">
    <property type="component" value="Unassembled WGS sequence"/>
</dbReference>
<organism evidence="4 6">
    <name type="scientific">Rotaria sordida</name>
    <dbReference type="NCBI Taxonomy" id="392033"/>
    <lineage>
        <taxon>Eukaryota</taxon>
        <taxon>Metazoa</taxon>
        <taxon>Spiralia</taxon>
        <taxon>Gnathifera</taxon>
        <taxon>Rotifera</taxon>
        <taxon>Eurotatoria</taxon>
        <taxon>Bdelloidea</taxon>
        <taxon>Philodinida</taxon>
        <taxon>Philodinidae</taxon>
        <taxon>Rotaria</taxon>
    </lineage>
</organism>
<accession>A0A819TA30</accession>
<dbReference type="AlphaFoldDB" id="A0A819TA30"/>
<protein>
    <submittedName>
        <fullName evidence="4">Uncharacterized protein</fullName>
    </submittedName>
</protein>
<evidence type="ECO:0000313" key="3">
    <source>
        <dbReference type="EMBL" id="CAF4003597.1"/>
    </source>
</evidence>
<evidence type="ECO:0000313" key="6">
    <source>
        <dbReference type="Proteomes" id="UP000663823"/>
    </source>
</evidence>
<comment type="caution">
    <text evidence="4">The sequence shown here is derived from an EMBL/GenBank/DDBJ whole genome shotgun (WGS) entry which is preliminary data.</text>
</comment>
<evidence type="ECO:0000313" key="4">
    <source>
        <dbReference type="EMBL" id="CAF4074297.1"/>
    </source>
</evidence>
<sequence>MPQLYSFHLIDSNDIHLIDPLTSNLQILSNPTLSFINKLSSITNLTISSCSLDQLFHHVFRYAPMLTYFNLQCLSQYYNRTINYPNDNIKKSCSFKRIKLAKQTPKLTNLKLYETYDLDMINVIQW</sequence>
<dbReference type="Proteomes" id="UP000663864">
    <property type="component" value="Unassembled WGS sequence"/>
</dbReference>
<evidence type="ECO:0000313" key="2">
    <source>
        <dbReference type="EMBL" id="CAF1389436.1"/>
    </source>
</evidence>
<evidence type="ECO:0000313" key="5">
    <source>
        <dbReference type="EMBL" id="CAF4197404.1"/>
    </source>
</evidence>